<evidence type="ECO:0000256" key="1">
    <source>
        <dbReference type="SAM" id="MobiDB-lite"/>
    </source>
</evidence>
<organism evidence="5">
    <name type="scientific">Hymenolepis diminuta</name>
    <name type="common">Rat tapeworm</name>
    <dbReference type="NCBI Taxonomy" id="6216"/>
    <lineage>
        <taxon>Eukaryota</taxon>
        <taxon>Metazoa</taxon>
        <taxon>Spiralia</taxon>
        <taxon>Lophotrochozoa</taxon>
        <taxon>Platyhelminthes</taxon>
        <taxon>Cestoda</taxon>
        <taxon>Eucestoda</taxon>
        <taxon>Cyclophyllidea</taxon>
        <taxon>Hymenolepididae</taxon>
        <taxon>Hymenolepis</taxon>
    </lineage>
</organism>
<proteinExistence type="predicted"/>
<evidence type="ECO:0000313" key="4">
    <source>
        <dbReference type="Proteomes" id="UP000274504"/>
    </source>
</evidence>
<accession>A0A0R3SXN8</accession>
<keyword evidence="2" id="KW-0732">Signal</keyword>
<dbReference type="Proteomes" id="UP000274504">
    <property type="component" value="Unassembled WGS sequence"/>
</dbReference>
<sequence length="103" mass="11177">MQKHALILLIAICATLGVPGRYRRNADLMGTHVSVETSSPYLPVKEKEEGSSEAASRTTTENATSEEILNHSESQIQETSADEDKASAASDSENSSEERKIQL</sequence>
<gene>
    <name evidence="3" type="ORF">HDID_LOCUS10525</name>
</gene>
<dbReference type="AlphaFoldDB" id="A0A0R3SXN8"/>
<evidence type="ECO:0000256" key="2">
    <source>
        <dbReference type="SAM" id="SignalP"/>
    </source>
</evidence>
<feature type="chain" id="PRO_5043131526" evidence="2">
    <location>
        <begin position="18"/>
        <end position="103"/>
    </location>
</feature>
<feature type="region of interest" description="Disordered" evidence="1">
    <location>
        <begin position="39"/>
        <end position="103"/>
    </location>
</feature>
<reference evidence="3 4" key="2">
    <citation type="submission" date="2018-11" db="EMBL/GenBank/DDBJ databases">
        <authorList>
            <consortium name="Pathogen Informatics"/>
        </authorList>
    </citation>
    <scope>NUCLEOTIDE SEQUENCE [LARGE SCALE GENOMIC DNA]</scope>
</reference>
<evidence type="ECO:0000313" key="5">
    <source>
        <dbReference type="WBParaSite" id="HDID_0001052701-mRNA-1"/>
    </source>
</evidence>
<protein>
    <submittedName>
        <fullName evidence="5">Secreted phosphoprotein 24</fullName>
    </submittedName>
</protein>
<feature type="signal peptide" evidence="2">
    <location>
        <begin position="1"/>
        <end position="17"/>
    </location>
</feature>
<evidence type="ECO:0000313" key="3">
    <source>
        <dbReference type="EMBL" id="VDL63500.1"/>
    </source>
</evidence>
<feature type="compositionally biased region" description="Polar residues" evidence="1">
    <location>
        <begin position="57"/>
        <end position="79"/>
    </location>
</feature>
<name>A0A0R3SXN8_HYMDI</name>
<reference evidence="5" key="1">
    <citation type="submission" date="2017-02" db="UniProtKB">
        <authorList>
            <consortium name="WormBaseParasite"/>
        </authorList>
    </citation>
    <scope>IDENTIFICATION</scope>
</reference>
<dbReference type="WBParaSite" id="HDID_0001052701-mRNA-1">
    <property type="protein sequence ID" value="HDID_0001052701-mRNA-1"/>
    <property type="gene ID" value="HDID_0001052701"/>
</dbReference>
<dbReference type="EMBL" id="UYSG01011743">
    <property type="protein sequence ID" value="VDL63500.1"/>
    <property type="molecule type" value="Genomic_DNA"/>
</dbReference>